<comment type="subunit">
    <text evidence="4">Homohexamer; trimer of homodimers.</text>
</comment>
<dbReference type="InterPro" id="IPR000845">
    <property type="entry name" value="Nucleoside_phosphorylase_d"/>
</dbReference>
<dbReference type="GO" id="GO:0004731">
    <property type="term" value="F:purine-nucleoside phosphorylase activity"/>
    <property type="evidence" value="ECO:0007669"/>
    <property type="project" value="UniProtKB-UniRule"/>
</dbReference>
<keyword evidence="2 4" id="KW-0808">Transferase</keyword>
<dbReference type="NCBIfam" id="NF004489">
    <property type="entry name" value="PRK05819.1"/>
    <property type="match status" value="1"/>
</dbReference>
<dbReference type="NCBIfam" id="TIGR00107">
    <property type="entry name" value="deoD"/>
    <property type="match status" value="1"/>
</dbReference>
<feature type="binding site" description="in other chain" evidence="4">
    <location>
        <begin position="87"/>
        <end position="90"/>
    </location>
    <ligand>
        <name>phosphate</name>
        <dbReference type="ChEBI" id="CHEBI:43474"/>
        <note>ligand shared between dimeric partners</note>
    </ligand>
</feature>
<feature type="domain" description="Nucleoside phosphorylase" evidence="5">
    <location>
        <begin position="16"/>
        <end position="221"/>
    </location>
</feature>
<dbReference type="SUPFAM" id="SSF53167">
    <property type="entry name" value="Purine and uridine phosphorylases"/>
    <property type="match status" value="1"/>
</dbReference>
<feature type="binding site" evidence="4">
    <location>
        <position position="4"/>
    </location>
    <ligand>
        <name>a purine D-ribonucleoside</name>
        <dbReference type="ChEBI" id="CHEBI:142355"/>
        <note>ligand shared between dimeric partners</note>
    </ligand>
</feature>
<sequence>MSFHIGAQQGQIASRILLPGDPLRAKYIAQQYLTGAVCVNKVRGAYAYTGTYQGKDITVMGTGMGMPQATIYFTELARDYGTKTMVRIGTCGAWQPDMKLMDIVLATGACTMSGMNRRIFPGEFAPIADFELLNTAYEIAGQKNIPVRPGLINSLDAFYGDKSDVWQRYGVVAGEMEGAALYTVAARYGARALTMLSVCDSHYSSDELTAEQKEQSLDTMVQIALDTAVAF</sequence>
<comment type="catalytic activity">
    <reaction evidence="4">
        <text>a purine 2'-deoxy-D-ribonucleoside + phosphate = a purine nucleobase + 2-deoxy-alpha-D-ribose 1-phosphate</text>
        <dbReference type="Rhea" id="RHEA:36431"/>
        <dbReference type="ChEBI" id="CHEBI:26386"/>
        <dbReference type="ChEBI" id="CHEBI:43474"/>
        <dbReference type="ChEBI" id="CHEBI:57259"/>
        <dbReference type="ChEBI" id="CHEBI:142361"/>
        <dbReference type="EC" id="2.4.2.1"/>
    </reaction>
</comment>
<reference evidence="6" key="1">
    <citation type="submission" date="2015-09" db="EMBL/GenBank/DDBJ databases">
        <authorList>
            <consortium name="Pathogen Informatics"/>
        </authorList>
    </citation>
    <scope>NUCLEOTIDE SEQUENCE</scope>
    <source>
        <strain evidence="6">2789STDY5834896</strain>
    </source>
</reference>
<dbReference type="EMBL" id="FMHG01000001">
    <property type="protein sequence ID" value="SCJ77878.1"/>
    <property type="molecule type" value="Genomic_DNA"/>
</dbReference>
<organism evidence="6">
    <name type="scientific">uncultured Anaerotruncus sp</name>
    <dbReference type="NCBI Taxonomy" id="905011"/>
    <lineage>
        <taxon>Bacteria</taxon>
        <taxon>Bacillati</taxon>
        <taxon>Bacillota</taxon>
        <taxon>Clostridia</taxon>
        <taxon>Eubacteriales</taxon>
        <taxon>Oscillospiraceae</taxon>
        <taxon>Anaerotruncus</taxon>
        <taxon>environmental samples</taxon>
    </lineage>
</organism>
<dbReference type="EC" id="2.4.2.1" evidence="4"/>
<comment type="catalytic activity">
    <reaction evidence="4">
        <text>a purine D-ribonucleoside + phosphate = a purine nucleobase + alpha-D-ribose 1-phosphate</text>
        <dbReference type="Rhea" id="RHEA:19805"/>
        <dbReference type="ChEBI" id="CHEBI:26386"/>
        <dbReference type="ChEBI" id="CHEBI:43474"/>
        <dbReference type="ChEBI" id="CHEBI:57720"/>
        <dbReference type="ChEBI" id="CHEBI:142355"/>
        <dbReference type="EC" id="2.4.2.1"/>
    </reaction>
</comment>
<comment type="similarity">
    <text evidence="4">Belongs to the PNP/UDP phosphorylase family.</text>
</comment>
<name>A0A1C6J777_9FIRM</name>
<keyword evidence="1 4" id="KW-0328">Glycosyltransferase</keyword>
<dbReference type="GO" id="GO:0005829">
    <property type="term" value="C:cytosol"/>
    <property type="evidence" value="ECO:0007669"/>
    <property type="project" value="TreeGrafter"/>
</dbReference>
<comment type="caution">
    <text evidence="4">Lacks conserved residue(s) required for the propagation of feature annotation.</text>
</comment>
<evidence type="ECO:0000256" key="4">
    <source>
        <dbReference type="HAMAP-Rule" id="MF_01627"/>
    </source>
</evidence>
<accession>A0A1C6J777</accession>
<feature type="binding site" evidence="4">
    <location>
        <position position="43"/>
    </location>
    <ligand>
        <name>phosphate</name>
        <dbReference type="ChEBI" id="CHEBI:43474"/>
        <note>ligand shared between dimeric partners</note>
    </ligand>
</feature>
<feature type="binding site" description="in other chain" evidence="4">
    <location>
        <begin position="175"/>
        <end position="177"/>
    </location>
    <ligand>
        <name>a purine D-ribonucleoside</name>
        <dbReference type="ChEBI" id="CHEBI:142355"/>
        <note>ligand shared between dimeric partners</note>
    </ligand>
</feature>
<evidence type="ECO:0000259" key="5">
    <source>
        <dbReference type="Pfam" id="PF01048"/>
    </source>
</evidence>
<dbReference type="PANTHER" id="PTHR43691:SF11">
    <property type="entry name" value="FI09636P-RELATED"/>
    <property type="match status" value="1"/>
</dbReference>
<dbReference type="InterPro" id="IPR004402">
    <property type="entry name" value="DeoD-type"/>
</dbReference>
<dbReference type="HAMAP" id="MF_01627">
    <property type="entry name" value="Pur_nucleosid_phosp"/>
    <property type="match status" value="1"/>
</dbReference>
<proteinExistence type="inferred from homology"/>
<comment type="function">
    <text evidence="4">Catalyzes the reversible phosphorolytic breakdown of the N-glycosidic bond in the beta-(deoxy)ribonucleoside molecules, with the formation of the corresponding free purine bases and pentose-1-phosphate.</text>
</comment>
<dbReference type="AlphaFoldDB" id="A0A1C6J777"/>
<feature type="binding site" description="in other chain" evidence="4">
    <location>
        <position position="24"/>
    </location>
    <ligand>
        <name>phosphate</name>
        <dbReference type="ChEBI" id="CHEBI:43474"/>
        <note>ligand shared between dimeric partners</note>
    </ligand>
</feature>
<dbReference type="InterPro" id="IPR035994">
    <property type="entry name" value="Nucleoside_phosphorylase_sf"/>
</dbReference>
<evidence type="ECO:0000256" key="3">
    <source>
        <dbReference type="ARBA" id="ARBA00048447"/>
    </source>
</evidence>
<dbReference type="CDD" id="cd09006">
    <property type="entry name" value="PNP_EcPNPI-like"/>
    <property type="match status" value="1"/>
</dbReference>
<dbReference type="GO" id="GO:0006152">
    <property type="term" value="P:purine nucleoside catabolic process"/>
    <property type="evidence" value="ECO:0007669"/>
    <property type="project" value="TreeGrafter"/>
</dbReference>
<evidence type="ECO:0000256" key="1">
    <source>
        <dbReference type="ARBA" id="ARBA00022676"/>
    </source>
</evidence>
<dbReference type="GO" id="GO:0004850">
    <property type="term" value="F:uridine phosphorylase activity"/>
    <property type="evidence" value="ECO:0007669"/>
    <property type="project" value="UniProtKB-EC"/>
</dbReference>
<feature type="active site" description="Proton donor" evidence="4">
    <location>
        <position position="200"/>
    </location>
</feature>
<evidence type="ECO:0000256" key="2">
    <source>
        <dbReference type="ARBA" id="ARBA00022679"/>
    </source>
</evidence>
<dbReference type="PANTHER" id="PTHR43691">
    <property type="entry name" value="URIDINE PHOSPHORYLASE"/>
    <property type="match status" value="1"/>
</dbReference>
<feature type="binding site" description="in other chain" evidence="4">
    <location>
        <position position="20"/>
    </location>
    <ligand>
        <name>phosphate</name>
        <dbReference type="ChEBI" id="CHEBI:43474"/>
        <note>ligand shared between dimeric partners</note>
    </ligand>
</feature>
<gene>
    <name evidence="6" type="primary">deoD_2</name>
    <name evidence="4" type="synonym">deoD</name>
    <name evidence="6" type="ORF">SAMEA3545359_01966</name>
</gene>
<dbReference type="Pfam" id="PF01048">
    <property type="entry name" value="PNP_UDP_1"/>
    <property type="match status" value="1"/>
</dbReference>
<comment type="catalytic activity">
    <reaction evidence="3">
        <text>uridine + phosphate = alpha-D-ribose 1-phosphate + uracil</text>
        <dbReference type="Rhea" id="RHEA:24388"/>
        <dbReference type="ChEBI" id="CHEBI:16704"/>
        <dbReference type="ChEBI" id="CHEBI:17568"/>
        <dbReference type="ChEBI" id="CHEBI:43474"/>
        <dbReference type="ChEBI" id="CHEBI:57720"/>
        <dbReference type="EC" id="2.4.2.3"/>
    </reaction>
</comment>
<evidence type="ECO:0000313" key="6">
    <source>
        <dbReference type="EMBL" id="SCJ77878.1"/>
    </source>
</evidence>
<protein>
    <recommendedName>
        <fullName evidence="4">Purine nucleoside phosphorylase DeoD-type</fullName>
        <shortName evidence="4">PNP</shortName>
        <ecNumber evidence="4">2.4.2.1</ecNumber>
    </recommendedName>
</protein>
<dbReference type="Gene3D" id="3.40.50.1580">
    <property type="entry name" value="Nucleoside phosphorylase domain"/>
    <property type="match status" value="1"/>
</dbReference>